<organism evidence="11 12">
    <name type="scientific">Shinella lacus</name>
    <dbReference type="NCBI Taxonomy" id="2654216"/>
    <lineage>
        <taxon>Bacteria</taxon>
        <taxon>Pseudomonadati</taxon>
        <taxon>Pseudomonadota</taxon>
        <taxon>Alphaproteobacteria</taxon>
        <taxon>Hyphomicrobiales</taxon>
        <taxon>Rhizobiaceae</taxon>
        <taxon>Shinella</taxon>
    </lineage>
</organism>
<comment type="caution">
    <text evidence="7">Lacks conserved residue(s) required for the propagation of feature annotation.</text>
</comment>
<dbReference type="InterPro" id="IPR018370">
    <property type="entry name" value="Chaperonin_Cpn60_CS"/>
</dbReference>
<reference evidence="11" key="1">
    <citation type="submission" date="2021-07" db="EMBL/GenBank/DDBJ databases">
        <title>Shinella sp. nov., a novel member of the genus Shinella from water.</title>
        <authorList>
            <person name="Deng Y."/>
        </authorList>
    </citation>
    <scope>NUCLEOTIDE SEQUENCE</scope>
    <source>
        <strain evidence="11">CPCC 100929</strain>
    </source>
</reference>
<keyword evidence="5 7" id="KW-0143">Chaperone</keyword>
<evidence type="ECO:0000313" key="11">
    <source>
        <dbReference type="EMBL" id="MCQ4631858.1"/>
    </source>
</evidence>
<dbReference type="EMBL" id="WHSB02000006">
    <property type="protein sequence ID" value="MCQ4631858.1"/>
    <property type="molecule type" value="Genomic_DNA"/>
</dbReference>
<dbReference type="PANTHER" id="PTHR45633">
    <property type="entry name" value="60 KDA HEAT SHOCK PROTEIN, MITOCHONDRIAL"/>
    <property type="match status" value="1"/>
</dbReference>
<evidence type="ECO:0000256" key="4">
    <source>
        <dbReference type="ARBA" id="ARBA00022840"/>
    </source>
</evidence>
<evidence type="ECO:0000256" key="8">
    <source>
        <dbReference type="RuleBase" id="RU000418"/>
    </source>
</evidence>
<protein>
    <recommendedName>
        <fullName evidence="7">Chaperonin GroEL</fullName>
        <ecNumber evidence="7">5.6.1.7</ecNumber>
    </recommendedName>
    <alternativeName>
        <fullName evidence="7">60 kDa chaperonin</fullName>
    </alternativeName>
    <alternativeName>
        <fullName evidence="7">Chaperonin-60</fullName>
        <shortName evidence="7">Cpn60</shortName>
    </alternativeName>
</protein>
<comment type="function">
    <text evidence="7 9">Together with its co-chaperonin GroES, plays an essential role in assisting protein folding. The GroEL-GroES system forms a nano-cage that allows encapsulation of the non-native substrate proteins and provides a physical environment optimized to promote and accelerate protein folding.</text>
</comment>
<evidence type="ECO:0000256" key="6">
    <source>
        <dbReference type="ARBA" id="ARBA00023235"/>
    </source>
</evidence>
<evidence type="ECO:0000256" key="5">
    <source>
        <dbReference type="ARBA" id="ARBA00023186"/>
    </source>
</evidence>
<dbReference type="Gene3D" id="3.50.7.10">
    <property type="entry name" value="GroEL"/>
    <property type="match status" value="1"/>
</dbReference>
<dbReference type="NCBIfam" id="TIGR02348">
    <property type="entry name" value="GroEL"/>
    <property type="match status" value="1"/>
</dbReference>
<dbReference type="InterPro" id="IPR001844">
    <property type="entry name" value="Cpn60/GroEL"/>
</dbReference>
<dbReference type="Proteomes" id="UP000996601">
    <property type="component" value="Unassembled WGS sequence"/>
</dbReference>
<dbReference type="EC" id="5.6.1.7" evidence="7"/>
<dbReference type="Gene3D" id="1.10.560.10">
    <property type="entry name" value="GroEL-like equatorial domain"/>
    <property type="match status" value="1"/>
</dbReference>
<evidence type="ECO:0000256" key="10">
    <source>
        <dbReference type="SAM" id="Coils"/>
    </source>
</evidence>
<evidence type="ECO:0000256" key="2">
    <source>
        <dbReference type="ARBA" id="ARBA00022490"/>
    </source>
</evidence>
<feature type="binding site" evidence="7">
    <location>
        <position position="415"/>
    </location>
    <ligand>
        <name>ATP</name>
        <dbReference type="ChEBI" id="CHEBI:30616"/>
    </ligand>
</feature>
<dbReference type="PRINTS" id="PR00298">
    <property type="entry name" value="CHAPERONIN60"/>
</dbReference>
<keyword evidence="4 7" id="KW-0067">ATP-binding</keyword>
<dbReference type="InterPro" id="IPR027410">
    <property type="entry name" value="TCP-1-like_intermed_sf"/>
</dbReference>
<keyword evidence="10" id="KW-0175">Coiled coil</keyword>
<keyword evidence="2 7" id="KW-0963">Cytoplasm</keyword>
<comment type="similarity">
    <text evidence="1 7 8">Belongs to the chaperonin (HSP60) family.</text>
</comment>
<dbReference type="Pfam" id="PF00118">
    <property type="entry name" value="Cpn60_TCP1"/>
    <property type="match status" value="1"/>
</dbReference>
<evidence type="ECO:0000256" key="9">
    <source>
        <dbReference type="RuleBase" id="RU000419"/>
    </source>
</evidence>
<proteinExistence type="inferred from homology"/>
<dbReference type="NCBIfam" id="NF009489">
    <property type="entry name" value="PRK12851.1"/>
    <property type="match status" value="1"/>
</dbReference>
<keyword evidence="3 7" id="KW-0547">Nucleotide-binding</keyword>
<comment type="subunit">
    <text evidence="7 9">Forms a cylinder of 14 subunits composed of two heptameric rings stacked back-to-back. Interacts with the co-chaperonin GroES.</text>
</comment>
<sequence>MAAKEVKFGRTAREKMLRGVDILADAVKVTLGPKGRNVVIDKSFGAPRITKDGVSVAKEIELEDKFENMGAQLVREVASKTNDIAGDGTTTATVLAQAIVREGNKAVAAGMNPMDLKRGIDLAVAEVVKDLQAKAKKINTSEEVAQVGTISANGDKQVGLDIAEAMQKVGNEGVITVEEAKTAETELEVVEGMQFDRGYLSPYFVTNPEKMVADLEDAFILLHEKKLSNLQAMLPVLEAVVQTGKPLVIIAEDVEGEALATLVVNKLRGGLKIAAVKAPGFGDRRKAMLEDIAILSGGTVISEDLGIKLENVTLDMLGRAKKVSITKENTTIVDGAGQKSEIEGRVAQIKAQIEETTSDYDREKLQERLAKLAGGVAVIRVGGSTEVEVKEKKDRIDDALNATRAAVQEGIVPGGGVALLRSSVKITSKGENDDQEAGINIVRKALQSLVRQIAENAGDEASIVVGKILDKNEDNYGYNAQTGEYGDLIALGIVDPVKVVRTALQNAASVASLLITTEAMIAELPKKDAPGGMPGGMGGMGGMDMM</sequence>
<keyword evidence="6 7" id="KW-0413">Isomerase</keyword>
<keyword evidence="12" id="KW-1185">Reference proteome</keyword>
<dbReference type="RefSeq" id="WP_256118492.1">
    <property type="nucleotide sequence ID" value="NZ_WHSB02000006.1"/>
</dbReference>
<dbReference type="NCBIfam" id="NF000592">
    <property type="entry name" value="PRK00013.1"/>
    <property type="match status" value="1"/>
</dbReference>
<dbReference type="InterPro" id="IPR027409">
    <property type="entry name" value="GroEL-like_apical_dom_sf"/>
</dbReference>
<dbReference type="SUPFAM" id="SSF48592">
    <property type="entry name" value="GroEL equatorial domain-like"/>
    <property type="match status" value="1"/>
</dbReference>
<evidence type="ECO:0000256" key="7">
    <source>
        <dbReference type="HAMAP-Rule" id="MF_00600"/>
    </source>
</evidence>
<dbReference type="InterPro" id="IPR002423">
    <property type="entry name" value="Cpn60/GroEL/TCP-1"/>
</dbReference>
<comment type="caution">
    <text evidence="11">The sequence shown here is derived from an EMBL/GenBank/DDBJ whole genome shotgun (WGS) entry which is preliminary data.</text>
</comment>
<feature type="binding site" evidence="7">
    <location>
        <position position="51"/>
    </location>
    <ligand>
        <name>ATP</name>
        <dbReference type="ChEBI" id="CHEBI:30616"/>
    </ligand>
</feature>
<feature type="coiled-coil region" evidence="10">
    <location>
        <begin position="339"/>
        <end position="366"/>
    </location>
</feature>
<dbReference type="CDD" id="cd03344">
    <property type="entry name" value="GroEL"/>
    <property type="match status" value="1"/>
</dbReference>
<dbReference type="NCBIfam" id="NF009487">
    <property type="entry name" value="PRK12849.1"/>
    <property type="match status" value="1"/>
</dbReference>
<dbReference type="HAMAP" id="MF_00600">
    <property type="entry name" value="CH60"/>
    <property type="match status" value="1"/>
</dbReference>
<dbReference type="Gene3D" id="3.30.260.10">
    <property type="entry name" value="TCP-1-like chaperonin intermediate domain"/>
    <property type="match status" value="1"/>
</dbReference>
<evidence type="ECO:0000256" key="3">
    <source>
        <dbReference type="ARBA" id="ARBA00022741"/>
    </source>
</evidence>
<evidence type="ECO:0000256" key="1">
    <source>
        <dbReference type="ARBA" id="ARBA00006607"/>
    </source>
</evidence>
<evidence type="ECO:0000313" key="12">
    <source>
        <dbReference type="Proteomes" id="UP000996601"/>
    </source>
</evidence>
<dbReference type="SUPFAM" id="SSF54849">
    <property type="entry name" value="GroEL-intermediate domain like"/>
    <property type="match status" value="1"/>
</dbReference>
<feature type="binding site" evidence="7">
    <location>
        <begin position="87"/>
        <end position="91"/>
    </location>
    <ligand>
        <name>ATP</name>
        <dbReference type="ChEBI" id="CHEBI:30616"/>
    </ligand>
</feature>
<dbReference type="PROSITE" id="PS00296">
    <property type="entry name" value="CHAPERONINS_CPN60"/>
    <property type="match status" value="1"/>
</dbReference>
<feature type="binding site" evidence="7">
    <location>
        <begin position="30"/>
        <end position="33"/>
    </location>
    <ligand>
        <name>ATP</name>
        <dbReference type="ChEBI" id="CHEBI:30616"/>
    </ligand>
</feature>
<feature type="binding site" evidence="7">
    <location>
        <position position="495"/>
    </location>
    <ligand>
        <name>ATP</name>
        <dbReference type="ChEBI" id="CHEBI:30616"/>
    </ligand>
</feature>
<comment type="subcellular location">
    <subcellularLocation>
        <location evidence="7">Cytoplasm</location>
    </subcellularLocation>
</comment>
<name>A0ABT1R9J4_9HYPH</name>
<dbReference type="SUPFAM" id="SSF52029">
    <property type="entry name" value="GroEL apical domain-like"/>
    <property type="match status" value="1"/>
</dbReference>
<accession>A0ABT1R9J4</accession>
<gene>
    <name evidence="7 11" type="primary">groL</name>
    <name evidence="7" type="synonym">groEL</name>
    <name evidence="11" type="ORF">GB927_017545</name>
</gene>
<dbReference type="NCBIfam" id="NF009488">
    <property type="entry name" value="PRK12850.1"/>
    <property type="match status" value="1"/>
</dbReference>
<dbReference type="InterPro" id="IPR027413">
    <property type="entry name" value="GROEL-like_equatorial_sf"/>
</dbReference>